<evidence type="ECO:0000259" key="9">
    <source>
        <dbReference type="Pfam" id="PF00465"/>
    </source>
</evidence>
<comment type="caution">
    <text evidence="11">The sequence shown here is derived from an EMBL/GenBank/DDBJ whole genome shotgun (WGS) entry which is preliminary data.</text>
</comment>
<keyword evidence="3" id="KW-0560">Oxidoreductase</keyword>
<dbReference type="EMBL" id="PQFZ01000001">
    <property type="protein sequence ID" value="POR56731.1"/>
    <property type="molecule type" value="Genomic_DNA"/>
</dbReference>
<protein>
    <recommendedName>
        <fullName evidence="7">Alcohol dehydrogenase 2</fullName>
    </recommendedName>
    <alternativeName>
        <fullName evidence="8">Alcohol dehydrogenase II</fullName>
    </alternativeName>
</protein>
<dbReference type="Pfam" id="PF00465">
    <property type="entry name" value="Fe-ADH"/>
    <property type="match status" value="1"/>
</dbReference>
<dbReference type="PANTHER" id="PTHR11496">
    <property type="entry name" value="ALCOHOL DEHYDROGENASE"/>
    <property type="match status" value="1"/>
</dbReference>
<evidence type="ECO:0000256" key="6">
    <source>
        <dbReference type="ARBA" id="ARBA00049243"/>
    </source>
</evidence>
<evidence type="ECO:0000256" key="4">
    <source>
        <dbReference type="ARBA" id="ARBA00023027"/>
    </source>
</evidence>
<keyword evidence="12" id="KW-1185">Reference proteome</keyword>
<proteinExistence type="inferred from homology"/>
<dbReference type="GO" id="GO:0046872">
    <property type="term" value="F:metal ion binding"/>
    <property type="evidence" value="ECO:0007669"/>
    <property type="project" value="InterPro"/>
</dbReference>
<dbReference type="RefSeq" id="WP_103716314.1">
    <property type="nucleotide sequence ID" value="NZ_PQFZ01000001.1"/>
</dbReference>
<keyword evidence="4" id="KW-0520">NAD</keyword>
<evidence type="ECO:0000256" key="5">
    <source>
        <dbReference type="ARBA" id="ARBA00049164"/>
    </source>
</evidence>
<gene>
    <name evidence="11" type="ORF">CYD53_101252</name>
</gene>
<sequence length="377" mass="38660">MALITYLTTVKFGFGEIAGIEADLAGLGITRPLIVTDKGIVGAGLISGICAHSPLLTAAPVFDATPTNPTEGATLAALAIYRQHGCDGLVAIGGGSPIDLAKAVALLATHDGKLETYAAILGGIGRITPAVAPVVAVPTTAGTGSEVGRAALVTLDDGRKLGFISPHLIPRLAICDPELTLGLPAWLTAATGMDAVTHCIETYLSPRENPPAEAIALDGLKRAITFIEAAVRDGSDREARKEMMMAALQGGLTFQKGLGAVHALSHPLGGLKEVSLHHGTLNAVLLPAVLRFNEPEAKAKYAEIRRTLGLAPETDLAAWIADLVKRLGMPASLSQMGLPHAVIPAIAAAAVKDHSSATNPRAASAADYAAMLEASFG</sequence>
<comment type="cofactor">
    <cofactor evidence="1">
        <name>Fe cation</name>
        <dbReference type="ChEBI" id="CHEBI:24875"/>
    </cofactor>
</comment>
<name>A0A2S4MPW3_9HYPH</name>
<evidence type="ECO:0000256" key="3">
    <source>
        <dbReference type="ARBA" id="ARBA00023002"/>
    </source>
</evidence>
<reference evidence="11 12" key="1">
    <citation type="submission" date="2018-01" db="EMBL/GenBank/DDBJ databases">
        <title>Genomic Encyclopedia of Type Strains, Phase III (KMG-III): the genomes of soil and plant-associated and newly described type strains.</title>
        <authorList>
            <person name="Whitman W."/>
        </authorList>
    </citation>
    <scope>NUCLEOTIDE SEQUENCE [LARGE SCALE GENOMIC DNA]</scope>
    <source>
        <strain evidence="11 12">1131</strain>
    </source>
</reference>
<comment type="catalytic activity">
    <reaction evidence="5">
        <text>a secondary alcohol + NAD(+) = a ketone + NADH + H(+)</text>
        <dbReference type="Rhea" id="RHEA:10740"/>
        <dbReference type="ChEBI" id="CHEBI:15378"/>
        <dbReference type="ChEBI" id="CHEBI:17087"/>
        <dbReference type="ChEBI" id="CHEBI:35681"/>
        <dbReference type="ChEBI" id="CHEBI:57540"/>
        <dbReference type="ChEBI" id="CHEBI:57945"/>
        <dbReference type="EC" id="1.1.1.1"/>
    </reaction>
</comment>
<dbReference type="Gene3D" id="3.40.50.1970">
    <property type="match status" value="1"/>
</dbReference>
<dbReference type="InterPro" id="IPR039697">
    <property type="entry name" value="Alcohol_dehydrogenase_Fe"/>
</dbReference>
<dbReference type="FunFam" id="3.40.50.1970:FF:000003">
    <property type="entry name" value="Alcohol dehydrogenase, iron-containing"/>
    <property type="match status" value="1"/>
</dbReference>
<dbReference type="InterPro" id="IPR001670">
    <property type="entry name" value="ADH_Fe/GldA"/>
</dbReference>
<dbReference type="AlphaFoldDB" id="A0A2S4MPW3"/>
<dbReference type="PROSITE" id="PS00913">
    <property type="entry name" value="ADH_IRON_1"/>
    <property type="match status" value="1"/>
</dbReference>
<evidence type="ECO:0000313" key="11">
    <source>
        <dbReference type="EMBL" id="POR56731.1"/>
    </source>
</evidence>
<dbReference type="PANTHER" id="PTHR11496:SF102">
    <property type="entry name" value="ALCOHOL DEHYDROGENASE 4"/>
    <property type="match status" value="1"/>
</dbReference>
<dbReference type="FunFam" id="1.20.1090.10:FF:000001">
    <property type="entry name" value="Aldehyde-alcohol dehydrogenase"/>
    <property type="match status" value="1"/>
</dbReference>
<evidence type="ECO:0000256" key="7">
    <source>
        <dbReference type="ARBA" id="ARBA00074848"/>
    </source>
</evidence>
<evidence type="ECO:0000313" key="12">
    <source>
        <dbReference type="Proteomes" id="UP000236919"/>
    </source>
</evidence>
<comment type="similarity">
    <text evidence="2">Belongs to the iron-containing alcohol dehydrogenase family.</text>
</comment>
<dbReference type="Gene3D" id="1.20.1090.10">
    <property type="entry name" value="Dehydroquinate synthase-like - alpha domain"/>
    <property type="match status" value="1"/>
</dbReference>
<comment type="catalytic activity">
    <reaction evidence="6">
        <text>a primary alcohol + NAD(+) = an aldehyde + NADH + H(+)</text>
        <dbReference type="Rhea" id="RHEA:10736"/>
        <dbReference type="ChEBI" id="CHEBI:15378"/>
        <dbReference type="ChEBI" id="CHEBI:15734"/>
        <dbReference type="ChEBI" id="CHEBI:17478"/>
        <dbReference type="ChEBI" id="CHEBI:57540"/>
        <dbReference type="ChEBI" id="CHEBI:57945"/>
        <dbReference type="EC" id="1.1.1.1"/>
    </reaction>
</comment>
<dbReference type="Pfam" id="PF25137">
    <property type="entry name" value="ADH_Fe_C"/>
    <property type="match status" value="1"/>
</dbReference>
<evidence type="ECO:0000256" key="8">
    <source>
        <dbReference type="ARBA" id="ARBA00076680"/>
    </source>
</evidence>
<accession>A0A2S4MPW3</accession>
<feature type="domain" description="Alcohol dehydrogenase iron-type/glycerol dehydrogenase GldA" evidence="9">
    <location>
        <begin position="9"/>
        <end position="177"/>
    </location>
</feature>
<evidence type="ECO:0000259" key="10">
    <source>
        <dbReference type="Pfam" id="PF25137"/>
    </source>
</evidence>
<feature type="domain" description="Fe-containing alcohol dehydrogenase-like C-terminal" evidence="10">
    <location>
        <begin position="188"/>
        <end position="375"/>
    </location>
</feature>
<dbReference type="Proteomes" id="UP000236919">
    <property type="component" value="Unassembled WGS sequence"/>
</dbReference>
<dbReference type="InterPro" id="IPR018211">
    <property type="entry name" value="ADH_Fe_CS"/>
</dbReference>
<dbReference type="OrthoDB" id="9815791at2"/>
<evidence type="ECO:0000256" key="1">
    <source>
        <dbReference type="ARBA" id="ARBA00001962"/>
    </source>
</evidence>
<dbReference type="CDD" id="cd14861">
    <property type="entry name" value="Fe-ADH-like"/>
    <property type="match status" value="1"/>
</dbReference>
<dbReference type="SUPFAM" id="SSF56796">
    <property type="entry name" value="Dehydroquinate synthase-like"/>
    <property type="match status" value="1"/>
</dbReference>
<evidence type="ECO:0000256" key="2">
    <source>
        <dbReference type="ARBA" id="ARBA00007358"/>
    </source>
</evidence>
<organism evidence="11 12">
    <name type="scientific">Bosea psychrotolerans</name>
    <dbReference type="NCBI Taxonomy" id="1871628"/>
    <lineage>
        <taxon>Bacteria</taxon>
        <taxon>Pseudomonadati</taxon>
        <taxon>Pseudomonadota</taxon>
        <taxon>Alphaproteobacteria</taxon>
        <taxon>Hyphomicrobiales</taxon>
        <taxon>Boseaceae</taxon>
        <taxon>Bosea</taxon>
    </lineage>
</organism>
<dbReference type="InterPro" id="IPR056798">
    <property type="entry name" value="ADH_Fe_C"/>
</dbReference>
<dbReference type="GO" id="GO:0004022">
    <property type="term" value="F:alcohol dehydrogenase (NAD+) activity"/>
    <property type="evidence" value="ECO:0007669"/>
    <property type="project" value="UniProtKB-EC"/>
</dbReference>